<accession>A0A2K6KAI2</accession>
<sequence length="534" mass="59645">MLSRLRVVSTTCTLACRRLHIKEKGKPLMLNPRTNKGMAFTLQERQMLGLQGLLPPKIETQDIQALRFHRNLKKMTSPLEKYIYIMGIQERNEKLFYRILQDDIESLMPIVYTPTVGLACSQYGHIFRRPKGLFISISDRGHVRSIVDNWPENHVKAVVVTDGERILGLGDLGVYGMGIPVGKLCLYTACAGIRPDRCLPVCIDVGTDNIALLKDPFYMGLYQKRDRTQQYDDLIDEFMKAITDRYFKNLTPAPAATHLIQFEQTLEIKWTAAVALAGLLAAQKVISKPISEHKILFLGAGEGRKAKIDSYQEPFTHPAPESIPDTFEDAVNILKPSTIIGVAGAGRLFTPDVIRAMASINERPVIFALSNPTAQAECTAEEAYTLTEGRCLFASGSPFGPVKLTDGRVFTPGQGNNVYIFPGVALAVILCNTRHISDSVFLEAAKALTSQLTDEELAQGRLYPPLANIQEVSINIAIKVTEYLYANKMAFRYPEPEDKAKYVKERIWRSEYDSLLPDVYEWPESASSPPVITE</sequence>
<feature type="binding site" evidence="9">
    <location>
        <position position="165"/>
    </location>
    <ligand>
        <name>(S)-malate</name>
        <dbReference type="ChEBI" id="CHEBI:15589"/>
    </ligand>
</feature>
<reference evidence="12" key="2">
    <citation type="submission" date="2025-08" db="UniProtKB">
        <authorList>
            <consortium name="Ensembl"/>
        </authorList>
    </citation>
    <scope>IDENTIFICATION</scope>
</reference>
<evidence type="ECO:0000256" key="8">
    <source>
        <dbReference type="PIRSR" id="PIRSR000106-1"/>
    </source>
</evidence>
<evidence type="ECO:0000259" key="11">
    <source>
        <dbReference type="SMART" id="SM01274"/>
    </source>
</evidence>
<evidence type="ECO:0000313" key="12">
    <source>
        <dbReference type="Ensembl" id="ENSRBIP00000008274.1"/>
    </source>
</evidence>
<dbReference type="SUPFAM" id="SSF53223">
    <property type="entry name" value="Aminoacid dehydrogenase-like, N-terminal domain"/>
    <property type="match status" value="1"/>
</dbReference>
<dbReference type="Pfam" id="PF00390">
    <property type="entry name" value="malic"/>
    <property type="match status" value="1"/>
</dbReference>
<reference evidence="12 13" key="1">
    <citation type="submission" date="2016-06" db="EMBL/GenBank/DDBJ databases">
        <title>Genome of Rhinopithecus bieti.</title>
        <authorList>
            <person name="Wu"/>
            <person name="C.-I. and Zhang"/>
            <person name="Y."/>
        </authorList>
    </citation>
    <scope>NUCLEOTIDE SEQUENCE</scope>
</reference>
<feature type="active site" description="Proton acceptor" evidence="8">
    <location>
        <position position="183"/>
    </location>
</feature>
<dbReference type="EC" id="1.1.1.40" evidence="6"/>
<evidence type="ECO:0000256" key="9">
    <source>
        <dbReference type="PIRSR" id="PIRSR000106-2"/>
    </source>
</evidence>
<dbReference type="InterPro" id="IPR012301">
    <property type="entry name" value="Malic_N_dom"/>
</dbReference>
<dbReference type="FunFam" id="3.40.50.720:FF:000060">
    <property type="entry name" value="Malic enzyme"/>
    <property type="match status" value="1"/>
</dbReference>
<keyword evidence="13" id="KW-1185">Reference proteome</keyword>
<evidence type="ECO:0000256" key="4">
    <source>
        <dbReference type="ARBA" id="ARBA00022723"/>
    </source>
</evidence>
<protein>
    <recommendedName>
        <fullName evidence="6">malate dehydrogenase (oxaloacetate-decarboxylating) (NADP(+))</fullName>
        <ecNumber evidence="6">1.1.1.40</ecNumber>
    </recommendedName>
</protein>
<evidence type="ECO:0000256" key="7">
    <source>
        <dbReference type="ARBA" id="ARBA00051586"/>
    </source>
</evidence>
<dbReference type="InterPro" id="IPR036291">
    <property type="entry name" value="NAD(P)-bd_dom_sf"/>
</dbReference>
<dbReference type="PANTHER" id="PTHR23406">
    <property type="entry name" value="MALIC ENZYME-RELATED"/>
    <property type="match status" value="1"/>
</dbReference>
<dbReference type="InterPro" id="IPR001891">
    <property type="entry name" value="Malic_OxRdtase"/>
</dbReference>
<comment type="cofactor">
    <cofactor evidence="2">
        <name>Mg(2+)</name>
        <dbReference type="ChEBI" id="CHEBI:18420"/>
    </cofactor>
</comment>
<dbReference type="GO" id="GO:0005739">
    <property type="term" value="C:mitochondrion"/>
    <property type="evidence" value="ECO:0007669"/>
    <property type="project" value="TreeGrafter"/>
</dbReference>
<dbReference type="PANTHER" id="PTHR23406:SF27">
    <property type="entry name" value="NAD-DEPENDENT MALIC ENZYME, MITOCHONDRIAL"/>
    <property type="match status" value="1"/>
</dbReference>
<keyword evidence="5" id="KW-0560">Oxidoreductase</keyword>
<comment type="cofactor">
    <cofactor evidence="1">
        <name>Mn(2+)</name>
        <dbReference type="ChEBI" id="CHEBI:29035"/>
    </cofactor>
</comment>
<dbReference type="SUPFAM" id="SSF51735">
    <property type="entry name" value="NAD(P)-binding Rossmann-fold domains"/>
    <property type="match status" value="1"/>
</dbReference>
<evidence type="ECO:0000256" key="1">
    <source>
        <dbReference type="ARBA" id="ARBA00001936"/>
    </source>
</evidence>
<evidence type="ECO:0000256" key="2">
    <source>
        <dbReference type="ARBA" id="ARBA00001946"/>
    </source>
</evidence>
<evidence type="ECO:0000256" key="5">
    <source>
        <dbReference type="ARBA" id="ARBA00023002"/>
    </source>
</evidence>
<comment type="catalytic activity">
    <reaction evidence="7">
        <text>(S)-malate + NADP(+) = pyruvate + CO2 + NADPH</text>
        <dbReference type="Rhea" id="RHEA:18253"/>
        <dbReference type="ChEBI" id="CHEBI:15361"/>
        <dbReference type="ChEBI" id="CHEBI:15589"/>
        <dbReference type="ChEBI" id="CHEBI:16526"/>
        <dbReference type="ChEBI" id="CHEBI:57783"/>
        <dbReference type="ChEBI" id="CHEBI:58349"/>
        <dbReference type="EC" id="1.1.1.40"/>
    </reaction>
    <physiologicalReaction direction="left-to-right" evidence="7">
        <dbReference type="Rhea" id="RHEA:18254"/>
    </physiologicalReaction>
    <physiologicalReaction direction="right-to-left" evidence="7">
        <dbReference type="Rhea" id="RHEA:18255"/>
    </physiologicalReaction>
</comment>
<dbReference type="Proteomes" id="UP000233180">
    <property type="component" value="Unassembled WGS sequence"/>
</dbReference>
<evidence type="ECO:0000259" key="10">
    <source>
        <dbReference type="SMART" id="SM00919"/>
    </source>
</evidence>
<dbReference type="PIRSF" id="PIRSF000106">
    <property type="entry name" value="ME"/>
    <property type="match status" value="1"/>
</dbReference>
<dbReference type="Gene3D" id="3.40.50.720">
    <property type="entry name" value="NAD(P)-binding Rossmann-like Domain"/>
    <property type="match status" value="2"/>
</dbReference>
<evidence type="ECO:0000256" key="6">
    <source>
        <dbReference type="ARBA" id="ARBA00038964"/>
    </source>
</evidence>
<keyword evidence="4" id="KW-0479">Metal-binding</keyword>
<dbReference type="SMART" id="SM00919">
    <property type="entry name" value="Malic_M"/>
    <property type="match status" value="1"/>
</dbReference>
<gene>
    <name evidence="12" type="primary">ME2</name>
</gene>
<dbReference type="GO" id="GO:0004473">
    <property type="term" value="F:malate dehydrogenase (decarboxylating) (NADP+) activity"/>
    <property type="evidence" value="ECO:0007669"/>
    <property type="project" value="UniProtKB-EC"/>
</dbReference>
<evidence type="ECO:0000256" key="3">
    <source>
        <dbReference type="ARBA" id="ARBA00008785"/>
    </source>
</evidence>
<dbReference type="Pfam" id="PF03949">
    <property type="entry name" value="Malic_M"/>
    <property type="match status" value="2"/>
</dbReference>
<feature type="binding site" evidence="9">
    <location>
        <position position="416"/>
    </location>
    <ligand>
        <name>(S)-malate</name>
        <dbReference type="ChEBI" id="CHEBI:15589"/>
    </ligand>
</feature>
<dbReference type="Gene3D" id="3.40.50.10380">
    <property type="entry name" value="Malic enzyme, N-terminal domain"/>
    <property type="match status" value="1"/>
</dbReference>
<organism evidence="12 13">
    <name type="scientific">Rhinopithecus bieti</name>
    <name type="common">Black snub-nosed monkey</name>
    <name type="synonym">Pygathrix bieti</name>
    <dbReference type="NCBI Taxonomy" id="61621"/>
    <lineage>
        <taxon>Eukaryota</taxon>
        <taxon>Metazoa</taxon>
        <taxon>Chordata</taxon>
        <taxon>Craniata</taxon>
        <taxon>Vertebrata</taxon>
        <taxon>Euteleostomi</taxon>
        <taxon>Mammalia</taxon>
        <taxon>Eutheria</taxon>
        <taxon>Euarchontoglires</taxon>
        <taxon>Primates</taxon>
        <taxon>Haplorrhini</taxon>
        <taxon>Catarrhini</taxon>
        <taxon>Cercopithecidae</taxon>
        <taxon>Colobinae</taxon>
        <taxon>Rhinopithecus</taxon>
    </lineage>
</organism>
<dbReference type="AlphaFoldDB" id="A0A2K6KAI2"/>
<feature type="domain" description="Malic enzyme N-terminal" evidence="11">
    <location>
        <begin position="89"/>
        <end position="260"/>
    </location>
</feature>
<proteinExistence type="inferred from homology"/>
<comment type="similarity">
    <text evidence="3">Belongs to the malic enzymes family.</text>
</comment>
<dbReference type="GeneTree" id="ENSGT00950000183134"/>
<dbReference type="SMART" id="SM01274">
    <property type="entry name" value="malic"/>
    <property type="match status" value="1"/>
</dbReference>
<dbReference type="PRINTS" id="PR00072">
    <property type="entry name" value="MALOXRDTASE"/>
</dbReference>
<feature type="active site" description="Proton donor" evidence="8">
    <location>
        <position position="112"/>
    </location>
</feature>
<dbReference type="GO" id="GO:0046872">
    <property type="term" value="F:metal ion binding"/>
    <property type="evidence" value="ECO:0007669"/>
    <property type="project" value="UniProtKB-KW"/>
</dbReference>
<feature type="domain" description="Malic enzyme NAD-binding" evidence="10">
    <location>
        <begin position="271"/>
        <end position="485"/>
    </location>
</feature>
<dbReference type="NCBIfam" id="NF010052">
    <property type="entry name" value="PRK13529.1"/>
    <property type="match status" value="1"/>
</dbReference>
<reference evidence="12" key="3">
    <citation type="submission" date="2025-09" db="UniProtKB">
        <authorList>
            <consortium name="Ensembl"/>
        </authorList>
    </citation>
    <scope>IDENTIFICATION</scope>
</reference>
<dbReference type="GO" id="GO:0006108">
    <property type="term" value="P:malate metabolic process"/>
    <property type="evidence" value="ECO:0007669"/>
    <property type="project" value="TreeGrafter"/>
</dbReference>
<dbReference type="FunFam" id="3.40.50.10380:FF:000004">
    <property type="entry name" value="Malic enzyme"/>
    <property type="match status" value="1"/>
</dbReference>
<feature type="binding site" evidence="9">
    <location>
        <position position="371"/>
    </location>
    <ligand>
        <name>(S)-malate</name>
        <dbReference type="ChEBI" id="CHEBI:15589"/>
    </ligand>
</feature>
<dbReference type="InterPro" id="IPR046346">
    <property type="entry name" value="Aminoacid_DH-like_N_sf"/>
</dbReference>
<name>A0A2K6KAI2_RHIBE</name>
<dbReference type="GO" id="GO:0050661">
    <property type="term" value="F:NADP binding"/>
    <property type="evidence" value="ECO:0007669"/>
    <property type="project" value="UniProtKB-ARBA"/>
</dbReference>
<dbReference type="InterPro" id="IPR012302">
    <property type="entry name" value="Malic_NAD-bd"/>
</dbReference>
<dbReference type="GO" id="GO:0051287">
    <property type="term" value="F:NAD binding"/>
    <property type="evidence" value="ECO:0007669"/>
    <property type="project" value="InterPro"/>
</dbReference>
<dbReference type="InterPro" id="IPR037062">
    <property type="entry name" value="Malic_N_dom_sf"/>
</dbReference>
<dbReference type="Ensembl" id="ENSRBIT00000031877.1">
    <property type="protein sequence ID" value="ENSRBIP00000008274.1"/>
    <property type="gene ID" value="ENSRBIG00000027785.1"/>
</dbReference>
<evidence type="ECO:0000313" key="13">
    <source>
        <dbReference type="Proteomes" id="UP000233180"/>
    </source>
</evidence>